<evidence type="ECO:0000313" key="2">
    <source>
        <dbReference type="Proteomes" id="UP000018296"/>
    </source>
</evidence>
<comment type="caution">
    <text evidence="1">The sequence shown here is derived from an EMBL/GenBank/DDBJ whole genome shotgun (WGS) entry which is preliminary data.</text>
</comment>
<protein>
    <submittedName>
        <fullName evidence="1">Uncharacterized protein</fullName>
    </submittedName>
</protein>
<organism evidence="1 2">
    <name type="scientific">Sporolactobacillus laevolacticus DSM 442</name>
    <dbReference type="NCBI Taxonomy" id="1395513"/>
    <lineage>
        <taxon>Bacteria</taxon>
        <taxon>Bacillati</taxon>
        <taxon>Bacillota</taxon>
        <taxon>Bacilli</taxon>
        <taxon>Bacillales</taxon>
        <taxon>Sporolactobacillaceae</taxon>
        <taxon>Sporolactobacillus</taxon>
    </lineage>
</organism>
<name>V6J1K6_9BACL</name>
<dbReference type="EMBL" id="AWTC01000001">
    <property type="protein sequence ID" value="EST13675.1"/>
    <property type="molecule type" value="Genomic_DNA"/>
</dbReference>
<dbReference type="STRING" id="1395513.P343_01035"/>
<accession>V6J1K6</accession>
<proteinExistence type="predicted"/>
<sequence>MCKLTDLFVKKIGPQPRKKADVQFSVCPQRSVIAFSLLVGTLI</sequence>
<reference evidence="1 2" key="1">
    <citation type="journal article" date="2013" name="Genome Announc.">
        <title>Genome Sequence of Sporolactobacillus laevolacticus DSM442, an Efficient Polymer-Grade D-Lactate Producer from Agricultural Waste Cottonseed as a Nitrogen Source.</title>
        <authorList>
            <person name="Wang H."/>
            <person name="Wang L."/>
            <person name="Ju J."/>
            <person name="Yu B."/>
            <person name="Ma Y."/>
        </authorList>
    </citation>
    <scope>NUCLEOTIDE SEQUENCE [LARGE SCALE GENOMIC DNA]</scope>
    <source>
        <strain evidence="1 2">DSM 442</strain>
    </source>
</reference>
<dbReference type="Proteomes" id="UP000018296">
    <property type="component" value="Unassembled WGS sequence"/>
</dbReference>
<keyword evidence="2" id="KW-1185">Reference proteome</keyword>
<gene>
    <name evidence="1" type="ORF">P343_01035</name>
</gene>
<evidence type="ECO:0000313" key="1">
    <source>
        <dbReference type="EMBL" id="EST13675.1"/>
    </source>
</evidence>
<dbReference type="AlphaFoldDB" id="V6J1K6"/>